<name>A5KCX0_PLAVS</name>
<feature type="region of interest" description="Disordered" evidence="1">
    <location>
        <begin position="237"/>
        <end position="264"/>
    </location>
</feature>
<gene>
    <name evidence="2" type="ORF">PVX_104690</name>
</gene>
<comment type="caution">
    <text evidence="2">The sequence shown here is derived from an EMBL/GenBank/DDBJ whole genome shotgun (WGS) entry which is preliminary data.</text>
</comment>
<evidence type="ECO:0000256" key="1">
    <source>
        <dbReference type="SAM" id="MobiDB-lite"/>
    </source>
</evidence>
<keyword evidence="3" id="KW-1185">Reference proteome</keyword>
<protein>
    <submittedName>
        <fullName evidence="2">Pv-fam-c protein</fullName>
    </submittedName>
</protein>
<dbReference type="PhylomeDB" id="A5KCX0"/>
<organism evidence="2 3">
    <name type="scientific">Plasmodium vivax (strain Salvador I)</name>
    <dbReference type="NCBI Taxonomy" id="126793"/>
    <lineage>
        <taxon>Eukaryota</taxon>
        <taxon>Sar</taxon>
        <taxon>Alveolata</taxon>
        <taxon>Apicomplexa</taxon>
        <taxon>Aconoidasida</taxon>
        <taxon>Haemosporida</taxon>
        <taxon>Plasmodiidae</taxon>
        <taxon>Plasmodium</taxon>
        <taxon>Plasmodium (Plasmodium)</taxon>
    </lineage>
</organism>
<proteinExistence type="predicted"/>
<dbReference type="EMBL" id="AAKM01000047">
    <property type="protein sequence ID" value="EDL42797.1"/>
    <property type="molecule type" value="Genomic_DNA"/>
</dbReference>
<dbReference type="GeneID" id="5471831"/>
<reference evidence="2 3" key="1">
    <citation type="journal article" date="2008" name="Nature">
        <title>Comparative genomics of the neglected human malaria parasite Plasmodium vivax.</title>
        <authorList>
            <person name="Carlton J.M."/>
            <person name="Adams J.H."/>
            <person name="Silva J.C."/>
            <person name="Bidwell S.L."/>
            <person name="Lorenzi H."/>
            <person name="Caler E."/>
            <person name="Crabtree J."/>
            <person name="Angiuoli S.V."/>
            <person name="Merino E.F."/>
            <person name="Amedeo P."/>
            <person name="Cheng Q."/>
            <person name="Coulson R.M."/>
            <person name="Crabb B.S."/>
            <person name="Del Portillo H.A."/>
            <person name="Essien K."/>
            <person name="Feldblyum T.V."/>
            <person name="Fernandez-Becerra C."/>
            <person name="Gilson P.R."/>
            <person name="Gueye A.H."/>
            <person name="Guo X."/>
            <person name="Kang'a S."/>
            <person name="Kooij T.W."/>
            <person name="Korsinczky M."/>
            <person name="Meyer E.V."/>
            <person name="Nene V."/>
            <person name="Paulsen I."/>
            <person name="White O."/>
            <person name="Ralph S.A."/>
            <person name="Ren Q."/>
            <person name="Sargeant T.J."/>
            <person name="Salzberg S.L."/>
            <person name="Stoeckert C.J."/>
            <person name="Sullivan S.A."/>
            <person name="Yamamoto M.M."/>
            <person name="Hoffman S.L."/>
            <person name="Wortman J.R."/>
            <person name="Gardner M.J."/>
            <person name="Galinski M.R."/>
            <person name="Barnwell J.W."/>
            <person name="Fraser-Liggett C.M."/>
        </authorList>
    </citation>
    <scope>NUCLEOTIDE SEQUENCE [LARGE SCALE GENOMIC DNA]</scope>
    <source>
        <strain evidence="2 3">Salvador I</strain>
    </source>
</reference>
<dbReference type="KEGG" id="pvx:PVX_104690"/>
<dbReference type="RefSeq" id="XP_001612588.1">
    <property type="nucleotide sequence ID" value="XM_001612538.1"/>
</dbReference>
<accession>A5KCX0</accession>
<evidence type="ECO:0000313" key="3">
    <source>
        <dbReference type="Proteomes" id="UP000008333"/>
    </source>
</evidence>
<sequence>MSIPFKLIYNSDRVSNVLPSDKRNFNIIRGVNFGIILDYIEKRNVSGIISWINGYENKLTEHLKEYNQLNNIDHGKYCTNLNSILDYIVQGINNLNMSEGFRWIHKVDKGCIDALKKYPSLSCSRDLYSYKDKNLFFKKLMLDLCEDIEYFMKEKNSLKKYKCKKIISRLKYRNETLMKFFRAFYNKSIFKLNNQCSIDFIHKNISNINCNKAKQQTNATVAPSSDSADTRVEVKIKEPTDEEAYETENSQDTGHHDGLGVPGPDDPNLEDLKIGLQFNEDPPKLDTTYAAASLAGISLFGTILYKVKYHYISEILCTILYFMLIQY</sequence>
<dbReference type="Proteomes" id="UP000008333">
    <property type="component" value="Unassembled WGS sequence"/>
</dbReference>
<evidence type="ECO:0000313" key="2">
    <source>
        <dbReference type="EMBL" id="EDL42797.1"/>
    </source>
</evidence>
<dbReference type="InParanoid" id="A5KCX0"/>
<dbReference type="VEuPathDB" id="PlasmoDB:PVX_104690"/>
<dbReference type="AlphaFoldDB" id="A5KCX0"/>